<dbReference type="Pfam" id="PF00015">
    <property type="entry name" value="MCPsignal"/>
    <property type="match status" value="1"/>
</dbReference>
<dbReference type="KEGG" id="chiz:HQ393_02075"/>
<dbReference type="SUPFAM" id="SSF58104">
    <property type="entry name" value="Methyl-accepting chemotaxis protein (MCP) signaling domain"/>
    <property type="match status" value="1"/>
</dbReference>
<evidence type="ECO:0000313" key="8">
    <source>
        <dbReference type="EMBL" id="QLG87129.1"/>
    </source>
</evidence>
<evidence type="ECO:0000256" key="3">
    <source>
        <dbReference type="ARBA" id="ARBA00029447"/>
    </source>
</evidence>
<dbReference type="GO" id="GO:0006935">
    <property type="term" value="P:chemotaxis"/>
    <property type="evidence" value="ECO:0007669"/>
    <property type="project" value="UniProtKB-ARBA"/>
</dbReference>
<feature type="transmembrane region" description="Helical" evidence="5">
    <location>
        <begin position="7"/>
        <end position="26"/>
    </location>
</feature>
<organism evidence="8 9">
    <name type="scientific">Chitinibacter bivalviorum</name>
    <dbReference type="NCBI Taxonomy" id="2739434"/>
    <lineage>
        <taxon>Bacteria</taxon>
        <taxon>Pseudomonadati</taxon>
        <taxon>Pseudomonadota</taxon>
        <taxon>Betaproteobacteria</taxon>
        <taxon>Neisseriales</taxon>
        <taxon>Chitinibacteraceae</taxon>
        <taxon>Chitinibacter</taxon>
    </lineage>
</organism>
<gene>
    <name evidence="8" type="ORF">HQ393_02075</name>
</gene>
<dbReference type="Proteomes" id="UP000509597">
    <property type="component" value="Chromosome"/>
</dbReference>
<keyword evidence="9" id="KW-1185">Reference proteome</keyword>
<dbReference type="Gene3D" id="3.40.190.10">
    <property type="entry name" value="Periplasmic binding protein-like II"/>
    <property type="match status" value="2"/>
</dbReference>
<dbReference type="Pfam" id="PF01547">
    <property type="entry name" value="SBP_bac_1"/>
    <property type="match status" value="1"/>
</dbReference>
<dbReference type="PROSITE" id="PS50111">
    <property type="entry name" value="CHEMOTAXIS_TRANSDUC_2"/>
    <property type="match status" value="1"/>
</dbReference>
<dbReference type="RefSeq" id="WP_179357215.1">
    <property type="nucleotide sequence ID" value="NZ_CP058627.1"/>
</dbReference>
<feature type="domain" description="HAMP" evidence="7">
    <location>
        <begin position="81"/>
        <end position="114"/>
    </location>
</feature>
<accession>A0A7H9BET2</accession>
<keyword evidence="2 4" id="KW-0807">Transducer</keyword>
<dbReference type="Gene3D" id="1.10.287.950">
    <property type="entry name" value="Methyl-accepting chemotaxis protein"/>
    <property type="match status" value="1"/>
</dbReference>
<proteinExistence type="inferred from homology"/>
<evidence type="ECO:0000256" key="5">
    <source>
        <dbReference type="SAM" id="Phobius"/>
    </source>
</evidence>
<dbReference type="GO" id="GO:0016020">
    <property type="term" value="C:membrane"/>
    <property type="evidence" value="ECO:0007669"/>
    <property type="project" value="UniProtKB-SubCell"/>
</dbReference>
<dbReference type="InterPro" id="IPR006059">
    <property type="entry name" value="SBP"/>
</dbReference>
<sequence length="782" mass="84907">MSIQARILLIAGAIYSVSMIILLFIVGGRADSAGGDLLLTVLSLGVLGLGALIASLFWAMKTSFGQLQFVRDAIRQQAGEHGDLTLRLPVSGGEVGEISQAYNLFVSKFQNVLRDVQREMEGLAISLHELSSVTAQMAKDTRSQSDFAASSAATVEEITVSINHIADSARDMDHVASETQRISGDSADAVQRVSEEVGQVSNAMVSLGKTMDGLGERSVEISGIIGVIKDIADQTNLLALNAAIEAARAGEQGRGFAVVADEVRKLAERTAQATVEIARKIESVGKDTDRAVSNMSTTSERVTQSVTLADDARTHMLDIRERMDHVVSLVRQIADSTTEQSSAAMSMATSAEQINVMTMATDSALQQASKTIVSLDDRAKRLLQIVGSYKLADIEVLHWWQAASEAKAVSEIKALLNQRDHHWVDAQIGGDNPMGSLKQRVMAGHPPTAAAIGGVKIQNWARDGVLADLTDIAHRENWSSILPAVLDKMMQASGKYVAVPLGVARVNMMWINAALFKRTGQNVPKTWDEFFTVAERFKQAGIPMIAIGEQHWQIATIFEALALGQGGADFYVNAFSKLDQSALTGPAMIRALETLRRMKPYCTPDNNSRDWNLATADVVNGRAALQIMGDWSKGEFVQAGKVQGSDYLCIPSPTLNGEYSFAADTLTMFKLSDEKAIKAQNDFVSLLMSQEGQEVFNLYKGNIPARTDVNLSRYDEYAKQSARDFSGAASKGVLVPSWAHNMAVQDDVRMAWFDIVEAFWRNANMTPQDAARRFADAARASH</sequence>
<evidence type="ECO:0000259" key="6">
    <source>
        <dbReference type="PROSITE" id="PS50111"/>
    </source>
</evidence>
<keyword evidence="5" id="KW-0472">Membrane</keyword>
<dbReference type="PANTHER" id="PTHR32089">
    <property type="entry name" value="METHYL-ACCEPTING CHEMOTAXIS PROTEIN MCPB"/>
    <property type="match status" value="1"/>
</dbReference>
<reference evidence="8 9" key="1">
    <citation type="submission" date="2020-07" db="EMBL/GenBank/DDBJ databases">
        <title>Complete genome sequence of Chitinibacter sp. 2T18.</title>
        <authorList>
            <person name="Bae J.-W."/>
            <person name="Choi J.-W."/>
        </authorList>
    </citation>
    <scope>NUCLEOTIDE SEQUENCE [LARGE SCALE GENOMIC DNA]</scope>
    <source>
        <strain evidence="8 9">2T18</strain>
    </source>
</reference>
<feature type="domain" description="Methyl-accepting transducer" evidence="6">
    <location>
        <begin position="119"/>
        <end position="355"/>
    </location>
</feature>
<feature type="transmembrane region" description="Helical" evidence="5">
    <location>
        <begin position="38"/>
        <end position="59"/>
    </location>
</feature>
<evidence type="ECO:0000256" key="1">
    <source>
        <dbReference type="ARBA" id="ARBA00004370"/>
    </source>
</evidence>
<dbReference type="InterPro" id="IPR004089">
    <property type="entry name" value="MCPsignal_dom"/>
</dbReference>
<keyword evidence="5" id="KW-1133">Transmembrane helix</keyword>
<evidence type="ECO:0000256" key="4">
    <source>
        <dbReference type="PROSITE-ProRule" id="PRU00284"/>
    </source>
</evidence>
<evidence type="ECO:0000256" key="2">
    <source>
        <dbReference type="ARBA" id="ARBA00023224"/>
    </source>
</evidence>
<dbReference type="SUPFAM" id="SSF53850">
    <property type="entry name" value="Periplasmic binding protein-like II"/>
    <property type="match status" value="1"/>
</dbReference>
<dbReference type="AlphaFoldDB" id="A0A7H9BET2"/>
<comment type="subcellular location">
    <subcellularLocation>
        <location evidence="1">Membrane</location>
    </subcellularLocation>
</comment>
<dbReference type="GO" id="GO:0007165">
    <property type="term" value="P:signal transduction"/>
    <property type="evidence" value="ECO:0007669"/>
    <property type="project" value="UniProtKB-KW"/>
</dbReference>
<evidence type="ECO:0000259" key="7">
    <source>
        <dbReference type="PROSITE" id="PS50885"/>
    </source>
</evidence>
<name>A0A7H9BET2_9NEIS</name>
<keyword evidence="5" id="KW-0812">Transmembrane</keyword>
<evidence type="ECO:0000313" key="9">
    <source>
        <dbReference type="Proteomes" id="UP000509597"/>
    </source>
</evidence>
<dbReference type="PANTHER" id="PTHR32089:SF112">
    <property type="entry name" value="LYSOZYME-LIKE PROTEIN-RELATED"/>
    <property type="match status" value="1"/>
</dbReference>
<protein>
    <submittedName>
        <fullName evidence="8">Extracellular solute-binding protein</fullName>
    </submittedName>
</protein>
<dbReference type="InterPro" id="IPR003660">
    <property type="entry name" value="HAMP_dom"/>
</dbReference>
<dbReference type="EMBL" id="CP058627">
    <property type="protein sequence ID" value="QLG87129.1"/>
    <property type="molecule type" value="Genomic_DNA"/>
</dbReference>
<dbReference type="CDD" id="cd11386">
    <property type="entry name" value="MCP_signal"/>
    <property type="match status" value="1"/>
</dbReference>
<comment type="similarity">
    <text evidence="3">Belongs to the methyl-accepting chemotaxis (MCP) protein family.</text>
</comment>
<dbReference type="SMART" id="SM00283">
    <property type="entry name" value="MA"/>
    <property type="match status" value="1"/>
</dbReference>
<dbReference type="FunFam" id="1.10.287.950:FF:000001">
    <property type="entry name" value="Methyl-accepting chemotaxis sensory transducer"/>
    <property type="match status" value="1"/>
</dbReference>
<dbReference type="PROSITE" id="PS50885">
    <property type="entry name" value="HAMP"/>
    <property type="match status" value="1"/>
</dbReference>